<dbReference type="PROSITE" id="PS50011">
    <property type="entry name" value="PROTEIN_KINASE_DOM"/>
    <property type="match status" value="1"/>
</dbReference>
<keyword evidence="12" id="KW-1185">Reference proteome</keyword>
<dbReference type="Gene3D" id="3.30.200.20">
    <property type="entry name" value="Phosphorylase Kinase, domain 1"/>
    <property type="match status" value="1"/>
</dbReference>
<evidence type="ECO:0000259" key="10">
    <source>
        <dbReference type="PROSITE" id="PS50011"/>
    </source>
</evidence>
<keyword evidence="3" id="KW-0808">Transferase</keyword>
<dbReference type="SMART" id="SM00220">
    <property type="entry name" value="S_TKc"/>
    <property type="match status" value="1"/>
</dbReference>
<evidence type="ECO:0000256" key="7">
    <source>
        <dbReference type="PROSITE-ProRule" id="PRU10141"/>
    </source>
</evidence>
<keyword evidence="4 7" id="KW-0547">Nucleotide-binding</keyword>
<evidence type="ECO:0000256" key="3">
    <source>
        <dbReference type="ARBA" id="ARBA00022679"/>
    </source>
</evidence>
<organism evidence="11 12">
    <name type="scientific">Arthrobacter mangrovi</name>
    <dbReference type="NCBI Taxonomy" id="2966350"/>
    <lineage>
        <taxon>Bacteria</taxon>
        <taxon>Bacillati</taxon>
        <taxon>Actinomycetota</taxon>
        <taxon>Actinomycetes</taxon>
        <taxon>Micrococcales</taxon>
        <taxon>Micrococcaceae</taxon>
        <taxon>Arthrobacter</taxon>
    </lineage>
</organism>
<evidence type="ECO:0000256" key="9">
    <source>
        <dbReference type="SAM" id="Phobius"/>
    </source>
</evidence>
<feature type="region of interest" description="Disordered" evidence="8">
    <location>
        <begin position="277"/>
        <end position="299"/>
    </location>
</feature>
<dbReference type="EMBL" id="BRVS01000001">
    <property type="protein sequence ID" value="GLB65835.1"/>
    <property type="molecule type" value="Genomic_DNA"/>
</dbReference>
<evidence type="ECO:0000313" key="11">
    <source>
        <dbReference type="EMBL" id="GLB65835.1"/>
    </source>
</evidence>
<evidence type="ECO:0000313" key="12">
    <source>
        <dbReference type="Proteomes" id="UP001209654"/>
    </source>
</evidence>
<dbReference type="Proteomes" id="UP001209654">
    <property type="component" value="Unassembled WGS sequence"/>
</dbReference>
<accession>A0ABQ5MPC6</accession>
<keyword evidence="9" id="KW-0812">Transmembrane</keyword>
<proteinExistence type="predicted"/>
<keyword evidence="2 11" id="KW-0723">Serine/threonine-protein kinase</keyword>
<keyword evidence="6 7" id="KW-0067">ATP-binding</keyword>
<dbReference type="SUPFAM" id="SSF56112">
    <property type="entry name" value="Protein kinase-like (PK-like)"/>
    <property type="match status" value="1"/>
</dbReference>
<dbReference type="RefSeq" id="WP_264794004.1">
    <property type="nucleotide sequence ID" value="NZ_BRVS01000001.1"/>
</dbReference>
<keyword evidence="9" id="KW-0472">Membrane</keyword>
<dbReference type="InterPro" id="IPR008271">
    <property type="entry name" value="Ser/Thr_kinase_AS"/>
</dbReference>
<feature type="transmembrane region" description="Helical" evidence="9">
    <location>
        <begin position="359"/>
        <end position="380"/>
    </location>
</feature>
<comment type="caution">
    <text evidence="11">The sequence shown here is derived from an EMBL/GenBank/DDBJ whole genome shotgun (WGS) entry which is preliminary data.</text>
</comment>
<dbReference type="Pfam" id="PF00069">
    <property type="entry name" value="Pkinase"/>
    <property type="match status" value="1"/>
</dbReference>
<reference evidence="11 12" key="1">
    <citation type="journal article" date="2023" name="Int. J. Syst. Evol. Microbiol.">
        <title>Arthrobacter mangrovi sp. nov., an actinobacterium isolated from the rhizosphere of a mangrove.</title>
        <authorList>
            <person name="Hamada M."/>
            <person name="Saitou S."/>
            <person name="Enomoto N."/>
            <person name="Nanri K."/>
            <person name="Hidaka K."/>
            <person name="Miura T."/>
            <person name="Tamura T."/>
        </authorList>
    </citation>
    <scope>NUCLEOTIDE SEQUENCE [LARGE SCALE GENOMIC DNA]</scope>
    <source>
        <strain evidence="11 12">NBRC 112813</strain>
    </source>
</reference>
<sequence>MPSTTAPEVRGSLLNDRYQVGPMIGRGGMGTVYRAVDRVLRREVAVKVFHPDLHQPGLLDPQRLETETMARLNHPGLVALYDAGIASHDGHQLSYMVMELVAGVDLRLQLAAAPLGLETTARLGARLAATLHYIHDRAIIHRDVKPSNILLARYSDDEDPQPKLADFGIATLVGRPRAIPEPTVGTAAYLSPEQVRGLEAGPPSDIYSLGLVLLQCLTGETEYQGPPIDSALARLSRQPRIPEDLPGDVADLLQAMTALEEGPRPTAAEVAFSLRSVGSAPDTARPPRDARQHQTPSVRLPDRASLIPALRPAELTNATRAFLPTAVAPAPPTASLGGLLLPEDVPPAARRRRFPRRRAAILAGAAAAALAAVAVLPAVLPAVLSSDTAGSAPDSAVLQRVDDNLTLLEESLAP</sequence>
<dbReference type="InterPro" id="IPR017441">
    <property type="entry name" value="Protein_kinase_ATP_BS"/>
</dbReference>
<dbReference type="PROSITE" id="PS00108">
    <property type="entry name" value="PROTEIN_KINASE_ST"/>
    <property type="match status" value="1"/>
</dbReference>
<feature type="domain" description="Protein kinase" evidence="10">
    <location>
        <begin position="18"/>
        <end position="277"/>
    </location>
</feature>
<dbReference type="GO" id="GO:0004674">
    <property type="term" value="F:protein serine/threonine kinase activity"/>
    <property type="evidence" value="ECO:0007669"/>
    <property type="project" value="UniProtKB-KW"/>
</dbReference>
<feature type="binding site" evidence="7">
    <location>
        <position position="47"/>
    </location>
    <ligand>
        <name>ATP</name>
        <dbReference type="ChEBI" id="CHEBI:30616"/>
    </ligand>
</feature>
<dbReference type="PANTHER" id="PTHR43289:SF6">
    <property type="entry name" value="SERINE_THREONINE-PROTEIN KINASE NEKL-3"/>
    <property type="match status" value="1"/>
</dbReference>
<keyword evidence="9" id="KW-1133">Transmembrane helix</keyword>
<dbReference type="GO" id="GO:0016787">
    <property type="term" value="F:hydrolase activity"/>
    <property type="evidence" value="ECO:0007669"/>
    <property type="project" value="UniProtKB-KW"/>
</dbReference>
<evidence type="ECO:0000256" key="2">
    <source>
        <dbReference type="ARBA" id="ARBA00022527"/>
    </source>
</evidence>
<keyword evidence="5 11" id="KW-0418">Kinase</keyword>
<dbReference type="EC" id="2.7.11.1" evidence="1"/>
<evidence type="ECO:0000256" key="5">
    <source>
        <dbReference type="ARBA" id="ARBA00022777"/>
    </source>
</evidence>
<evidence type="ECO:0000256" key="1">
    <source>
        <dbReference type="ARBA" id="ARBA00012513"/>
    </source>
</evidence>
<dbReference type="Gene3D" id="1.10.510.10">
    <property type="entry name" value="Transferase(Phosphotransferase) domain 1"/>
    <property type="match status" value="1"/>
</dbReference>
<protein>
    <recommendedName>
        <fullName evidence="1">non-specific serine/threonine protein kinase</fullName>
        <ecNumber evidence="1">2.7.11.1</ecNumber>
    </recommendedName>
</protein>
<dbReference type="PROSITE" id="PS00107">
    <property type="entry name" value="PROTEIN_KINASE_ATP"/>
    <property type="match status" value="1"/>
</dbReference>
<keyword evidence="11" id="KW-0378">Hydrolase</keyword>
<dbReference type="InterPro" id="IPR000719">
    <property type="entry name" value="Prot_kinase_dom"/>
</dbReference>
<evidence type="ECO:0000256" key="8">
    <source>
        <dbReference type="SAM" id="MobiDB-lite"/>
    </source>
</evidence>
<evidence type="ECO:0000256" key="4">
    <source>
        <dbReference type="ARBA" id="ARBA00022741"/>
    </source>
</evidence>
<gene>
    <name evidence="11" type="ORF">AHIS1636_02740</name>
</gene>
<dbReference type="PANTHER" id="PTHR43289">
    <property type="entry name" value="MITOGEN-ACTIVATED PROTEIN KINASE KINASE KINASE 20-RELATED"/>
    <property type="match status" value="1"/>
</dbReference>
<dbReference type="CDD" id="cd14014">
    <property type="entry name" value="STKc_PknB_like"/>
    <property type="match status" value="1"/>
</dbReference>
<dbReference type="InterPro" id="IPR011009">
    <property type="entry name" value="Kinase-like_dom_sf"/>
</dbReference>
<evidence type="ECO:0000256" key="6">
    <source>
        <dbReference type="ARBA" id="ARBA00022840"/>
    </source>
</evidence>
<name>A0ABQ5MPC6_9MICC</name>